<keyword evidence="1" id="KW-0805">Transcription regulation</keyword>
<dbReference type="Gene3D" id="3.40.1410.10">
    <property type="entry name" value="Chorismate lyase-like"/>
    <property type="match status" value="1"/>
</dbReference>
<dbReference type="InterPro" id="IPR011663">
    <property type="entry name" value="UTRA"/>
</dbReference>
<evidence type="ECO:0000256" key="2">
    <source>
        <dbReference type="ARBA" id="ARBA00023125"/>
    </source>
</evidence>
<dbReference type="PANTHER" id="PTHR44846:SF1">
    <property type="entry name" value="MANNOSYL-D-GLYCERATE TRANSPORT_METABOLISM SYSTEM REPRESSOR MNGR-RELATED"/>
    <property type="match status" value="1"/>
</dbReference>
<dbReference type="SUPFAM" id="SSF46785">
    <property type="entry name" value="Winged helix' DNA-binding domain"/>
    <property type="match status" value="1"/>
</dbReference>
<name>A0A1G9YPM4_9FIRM</name>
<feature type="domain" description="HTH gntR-type" evidence="4">
    <location>
        <begin position="8"/>
        <end position="74"/>
    </location>
</feature>
<proteinExistence type="predicted"/>
<evidence type="ECO:0000256" key="3">
    <source>
        <dbReference type="ARBA" id="ARBA00023163"/>
    </source>
</evidence>
<dbReference type="STRING" id="146817.SAMN04488502_11210"/>
<dbReference type="GO" id="GO:0045892">
    <property type="term" value="P:negative regulation of DNA-templated transcription"/>
    <property type="evidence" value="ECO:0007669"/>
    <property type="project" value="TreeGrafter"/>
</dbReference>
<sequence>MLDKKNSIPLHLQVRNIMRNEILKGTYTDKIPPEYELMEKFTVSRATIRRAIRSLIEEGVLEPRQGLGTFVAVRPIEEWLGNLSTFFDIVGEMGMNPNIQVLNQGVVTAPQDAAKIFKTKEVYETNRIRLANDIPIVLEKQYYPLEVGRKLAEFDLNNVSTYDVLEASLGVNLWEAKQSISAIIPTAMEKKLLGLTAGPCCALLSKRLVTDPAGNPLEYEKSIYRGDMYAFRINLTRRRKL</sequence>
<evidence type="ECO:0000313" key="6">
    <source>
        <dbReference type="Proteomes" id="UP000214880"/>
    </source>
</evidence>
<keyword evidence="3" id="KW-0804">Transcription</keyword>
<dbReference type="Pfam" id="PF00392">
    <property type="entry name" value="GntR"/>
    <property type="match status" value="1"/>
</dbReference>
<dbReference type="AlphaFoldDB" id="A0A1G9YPM4"/>
<evidence type="ECO:0000259" key="4">
    <source>
        <dbReference type="PROSITE" id="PS50949"/>
    </source>
</evidence>
<dbReference type="GO" id="GO:0003700">
    <property type="term" value="F:DNA-binding transcription factor activity"/>
    <property type="evidence" value="ECO:0007669"/>
    <property type="project" value="InterPro"/>
</dbReference>
<organism evidence="5 6">
    <name type="scientific">Dendrosporobacter quercicolus</name>
    <dbReference type="NCBI Taxonomy" id="146817"/>
    <lineage>
        <taxon>Bacteria</taxon>
        <taxon>Bacillati</taxon>
        <taxon>Bacillota</taxon>
        <taxon>Negativicutes</taxon>
        <taxon>Selenomonadales</taxon>
        <taxon>Sporomusaceae</taxon>
        <taxon>Dendrosporobacter</taxon>
    </lineage>
</organism>
<dbReference type="SMART" id="SM00866">
    <property type="entry name" value="UTRA"/>
    <property type="match status" value="1"/>
</dbReference>
<reference evidence="5 6" key="1">
    <citation type="submission" date="2016-10" db="EMBL/GenBank/DDBJ databases">
        <authorList>
            <person name="de Groot N.N."/>
        </authorList>
    </citation>
    <scope>NUCLEOTIDE SEQUENCE [LARGE SCALE GENOMIC DNA]</scope>
    <source>
        <strain evidence="5 6">DSM 1736</strain>
    </source>
</reference>
<dbReference type="Gene3D" id="1.10.10.10">
    <property type="entry name" value="Winged helix-like DNA-binding domain superfamily/Winged helix DNA-binding domain"/>
    <property type="match status" value="1"/>
</dbReference>
<dbReference type="EMBL" id="FNHB01000012">
    <property type="protein sequence ID" value="SDN10491.1"/>
    <property type="molecule type" value="Genomic_DNA"/>
</dbReference>
<dbReference type="Proteomes" id="UP000214880">
    <property type="component" value="Unassembled WGS sequence"/>
</dbReference>
<dbReference type="SUPFAM" id="SSF64288">
    <property type="entry name" value="Chorismate lyase-like"/>
    <property type="match status" value="1"/>
</dbReference>
<dbReference type="GO" id="GO:0003677">
    <property type="term" value="F:DNA binding"/>
    <property type="evidence" value="ECO:0007669"/>
    <property type="project" value="UniProtKB-KW"/>
</dbReference>
<accession>A0A1G9YPM4</accession>
<dbReference type="RefSeq" id="WP_217636928.1">
    <property type="nucleotide sequence ID" value="NZ_FNHB01000012.1"/>
</dbReference>
<dbReference type="InterPro" id="IPR050679">
    <property type="entry name" value="Bact_HTH_transcr_reg"/>
</dbReference>
<dbReference type="PROSITE" id="PS50949">
    <property type="entry name" value="HTH_GNTR"/>
    <property type="match status" value="1"/>
</dbReference>
<keyword evidence="2" id="KW-0238">DNA-binding</keyword>
<dbReference type="PANTHER" id="PTHR44846">
    <property type="entry name" value="MANNOSYL-D-GLYCERATE TRANSPORT/METABOLISM SYSTEM REPRESSOR MNGR-RELATED"/>
    <property type="match status" value="1"/>
</dbReference>
<dbReference type="InterPro" id="IPR028978">
    <property type="entry name" value="Chorismate_lyase_/UTRA_dom_sf"/>
</dbReference>
<gene>
    <name evidence="5" type="ORF">SAMN04488502_11210</name>
</gene>
<dbReference type="SMART" id="SM00345">
    <property type="entry name" value="HTH_GNTR"/>
    <property type="match status" value="1"/>
</dbReference>
<dbReference type="Pfam" id="PF07702">
    <property type="entry name" value="UTRA"/>
    <property type="match status" value="1"/>
</dbReference>
<dbReference type="InterPro" id="IPR036388">
    <property type="entry name" value="WH-like_DNA-bd_sf"/>
</dbReference>
<dbReference type="PRINTS" id="PR00035">
    <property type="entry name" value="HTHGNTR"/>
</dbReference>
<keyword evidence="6" id="KW-1185">Reference proteome</keyword>
<dbReference type="InterPro" id="IPR000524">
    <property type="entry name" value="Tscrpt_reg_HTH_GntR"/>
</dbReference>
<dbReference type="InterPro" id="IPR036390">
    <property type="entry name" value="WH_DNA-bd_sf"/>
</dbReference>
<evidence type="ECO:0000256" key="1">
    <source>
        <dbReference type="ARBA" id="ARBA00023015"/>
    </source>
</evidence>
<evidence type="ECO:0000313" key="5">
    <source>
        <dbReference type="EMBL" id="SDN10491.1"/>
    </source>
</evidence>
<protein>
    <submittedName>
        <fullName evidence="5">Transcriptional regulator, GntR family</fullName>
    </submittedName>
</protein>
<dbReference type="CDD" id="cd07377">
    <property type="entry name" value="WHTH_GntR"/>
    <property type="match status" value="1"/>
</dbReference>